<organism evidence="4 5">
    <name type="scientific">Mycena sanguinolenta</name>
    <dbReference type="NCBI Taxonomy" id="230812"/>
    <lineage>
        <taxon>Eukaryota</taxon>
        <taxon>Fungi</taxon>
        <taxon>Dikarya</taxon>
        <taxon>Basidiomycota</taxon>
        <taxon>Agaricomycotina</taxon>
        <taxon>Agaricomycetes</taxon>
        <taxon>Agaricomycetidae</taxon>
        <taxon>Agaricales</taxon>
        <taxon>Marasmiineae</taxon>
        <taxon>Mycenaceae</taxon>
        <taxon>Mycena</taxon>
    </lineage>
</organism>
<keyword evidence="5" id="KW-1185">Reference proteome</keyword>
<dbReference type="InterPro" id="IPR056884">
    <property type="entry name" value="NPHP3-like_N"/>
</dbReference>
<accession>A0A8H6Z8B2</accession>
<protein>
    <submittedName>
        <fullName evidence="4">NACHT domain-containing protein</fullName>
    </submittedName>
</protein>
<evidence type="ECO:0000313" key="4">
    <source>
        <dbReference type="EMBL" id="KAF7372854.1"/>
    </source>
</evidence>
<dbReference type="OrthoDB" id="5967843at2759"/>
<feature type="region of interest" description="Disordered" evidence="2">
    <location>
        <begin position="1"/>
        <end position="45"/>
    </location>
</feature>
<proteinExistence type="predicted"/>
<evidence type="ECO:0000256" key="2">
    <source>
        <dbReference type="SAM" id="MobiDB-lite"/>
    </source>
</evidence>
<dbReference type="InterPro" id="IPR027417">
    <property type="entry name" value="P-loop_NTPase"/>
</dbReference>
<dbReference type="PANTHER" id="PTHR10039:SF17">
    <property type="entry name" value="FUNGAL STAND N-TERMINAL GOODBYE DOMAIN-CONTAINING PROTEIN-RELATED"/>
    <property type="match status" value="1"/>
</dbReference>
<sequence>MPADRRSKFSNTRASGRRTVNYISGGRGGAGGNGHGNGTGGAGGNGMGPHLSFDMSVGHFIMHNNLHLDDPLEADRQNAFGSEVRHQAASGPYIYQNIHHHGDRGIDILHRAVALEAIHDSAESFPQPRCHPDTRTKMLKDLRGWALDGIDSESDMDSESDVQSESEFSTFRSAGKSAIMQTLARQLRDAGRLGGSFFFKRGHATRGNARTLFATVAFQLALTVPRLRSSISQIVETDPSLIQRSIETQMNKLISEPYRYYDNCAHVTILIDGLDECEDHGVQQEILRAIRNSNSNHPIPLRFIISSRPEPHIHEIFVSPVYNGDYRSLNVEQSFNDIQRYLRDEFARIHREHCTMVSVPHPWPSPDLLDDLVDKSSGHFIYAATIIKFIDDRSYRPTQRLGIVLDENRAGSASAFDPLDRLYMNILSSAPRQAELLPILCAIVNFALTLDEVDQLFELPEGEAQLILRGLHSVLKVLSDKPSTFISSHHASFLEFLNNPSRSHQFCVSGDGPVERWIPRAGRPLYLELIPFLISLSPSAEVCLLIARMDPGWIFRQHSATIESMLSWLNRIPSAPQDLIALWEDYVFMSSMGDYRTAWTVKHILLPSCELCRVLAAMVFFNLAVWALPDVLDITWTEFRTILCSLRPNIAIDGEQVLHGSGRHVIRALVPPELREATFRDLALSCIRGVIKRHIHDGVNDKDAWLVPSCKTDNLLTI</sequence>
<reference evidence="4" key="1">
    <citation type="submission" date="2020-05" db="EMBL/GenBank/DDBJ databases">
        <title>Mycena genomes resolve the evolution of fungal bioluminescence.</title>
        <authorList>
            <person name="Tsai I.J."/>
        </authorList>
    </citation>
    <scope>NUCLEOTIDE SEQUENCE</scope>
    <source>
        <strain evidence="4">160909Yilan</strain>
    </source>
</reference>
<feature type="domain" description="Nephrocystin 3-like N-terminal" evidence="3">
    <location>
        <begin position="174"/>
        <end position="308"/>
    </location>
</feature>
<dbReference type="AlphaFoldDB" id="A0A8H6Z8B2"/>
<comment type="caution">
    <text evidence="4">The sequence shown here is derived from an EMBL/GenBank/DDBJ whole genome shotgun (WGS) entry which is preliminary data.</text>
</comment>
<dbReference type="SUPFAM" id="SSF52540">
    <property type="entry name" value="P-loop containing nucleoside triphosphate hydrolases"/>
    <property type="match status" value="1"/>
</dbReference>
<dbReference type="PANTHER" id="PTHR10039">
    <property type="entry name" value="AMELOGENIN"/>
    <property type="match status" value="1"/>
</dbReference>
<dbReference type="Pfam" id="PF24883">
    <property type="entry name" value="NPHP3_N"/>
    <property type="match status" value="1"/>
</dbReference>
<evidence type="ECO:0000259" key="3">
    <source>
        <dbReference type="Pfam" id="PF24883"/>
    </source>
</evidence>
<evidence type="ECO:0000313" key="5">
    <source>
        <dbReference type="Proteomes" id="UP000623467"/>
    </source>
</evidence>
<evidence type="ECO:0000256" key="1">
    <source>
        <dbReference type="ARBA" id="ARBA00022737"/>
    </source>
</evidence>
<keyword evidence="1" id="KW-0677">Repeat</keyword>
<gene>
    <name evidence="4" type="ORF">MSAN_00491500</name>
</gene>
<dbReference type="EMBL" id="JACAZH010000003">
    <property type="protein sequence ID" value="KAF7372854.1"/>
    <property type="molecule type" value="Genomic_DNA"/>
</dbReference>
<feature type="compositionally biased region" description="Gly residues" evidence="2">
    <location>
        <begin position="25"/>
        <end position="45"/>
    </location>
</feature>
<name>A0A8H6Z8B2_9AGAR</name>
<dbReference type="Proteomes" id="UP000623467">
    <property type="component" value="Unassembled WGS sequence"/>
</dbReference>